<keyword evidence="4" id="KW-1185">Reference proteome</keyword>
<feature type="signal peptide" evidence="1">
    <location>
        <begin position="1"/>
        <end position="22"/>
    </location>
</feature>
<protein>
    <recommendedName>
        <fullName evidence="2">DUF6438 domain-containing protein</fullName>
    </recommendedName>
</protein>
<evidence type="ECO:0000256" key="1">
    <source>
        <dbReference type="SAM" id="SignalP"/>
    </source>
</evidence>
<feature type="chain" id="PRO_5045234655" description="DUF6438 domain-containing protein" evidence="1">
    <location>
        <begin position="23"/>
        <end position="131"/>
    </location>
</feature>
<dbReference type="Pfam" id="PF20033">
    <property type="entry name" value="DUF6438"/>
    <property type="match status" value="1"/>
</dbReference>
<sequence>MWKNSYIIFFFTVIFFSCSAHKDAKSNTLLYYGKTRCLGKCPVFDMYIYEDGTLFYEGFENVSVIGKKELKLSSKDLSFLKEELNKLSFTVQNQQKRDLPNIILKYNGKKMITQDRNKLKTLLDFLEKVTP</sequence>
<evidence type="ECO:0000259" key="2">
    <source>
        <dbReference type="Pfam" id="PF20033"/>
    </source>
</evidence>
<organism evidence="3 4">
    <name type="scientific">Tenacibaculum polynesiense</name>
    <dbReference type="NCBI Taxonomy" id="3137857"/>
    <lineage>
        <taxon>Bacteria</taxon>
        <taxon>Pseudomonadati</taxon>
        <taxon>Bacteroidota</taxon>
        <taxon>Flavobacteriia</taxon>
        <taxon>Flavobacteriales</taxon>
        <taxon>Flavobacteriaceae</taxon>
        <taxon>Tenacibaculum</taxon>
    </lineage>
</organism>
<proteinExistence type="predicted"/>
<dbReference type="EMBL" id="CAXJIO010000012">
    <property type="protein sequence ID" value="CAL2103126.1"/>
    <property type="molecule type" value="Genomic_DNA"/>
</dbReference>
<dbReference type="RefSeq" id="WP_348717124.1">
    <property type="nucleotide sequence ID" value="NZ_CAXJIO010000012.1"/>
</dbReference>
<keyword evidence="1" id="KW-0732">Signal</keyword>
<dbReference type="InterPro" id="IPR045497">
    <property type="entry name" value="DUF6438"/>
</dbReference>
<gene>
    <name evidence="3" type="ORF">T190423A01A_30240</name>
</gene>
<evidence type="ECO:0000313" key="4">
    <source>
        <dbReference type="Proteomes" id="UP001497527"/>
    </source>
</evidence>
<name>A0ABM9PBZ5_9FLAO</name>
<feature type="domain" description="DUF6438" evidence="2">
    <location>
        <begin position="29"/>
        <end position="117"/>
    </location>
</feature>
<dbReference type="PROSITE" id="PS51257">
    <property type="entry name" value="PROKAR_LIPOPROTEIN"/>
    <property type="match status" value="1"/>
</dbReference>
<evidence type="ECO:0000313" key="3">
    <source>
        <dbReference type="EMBL" id="CAL2103126.1"/>
    </source>
</evidence>
<reference evidence="3 4" key="1">
    <citation type="submission" date="2024-05" db="EMBL/GenBank/DDBJ databases">
        <authorList>
            <person name="Duchaud E."/>
        </authorList>
    </citation>
    <scope>NUCLEOTIDE SEQUENCE [LARGE SCALE GENOMIC DNA]</scope>
    <source>
        <strain evidence="3">Ena-SAMPLE-TAB-13-05-2024-13:56:06:370-140308</strain>
    </source>
</reference>
<dbReference type="Proteomes" id="UP001497527">
    <property type="component" value="Unassembled WGS sequence"/>
</dbReference>
<comment type="caution">
    <text evidence="3">The sequence shown here is derived from an EMBL/GenBank/DDBJ whole genome shotgun (WGS) entry which is preliminary data.</text>
</comment>
<accession>A0ABM9PBZ5</accession>